<dbReference type="Gene3D" id="1.20.120.1760">
    <property type="match status" value="1"/>
</dbReference>
<evidence type="ECO:0000313" key="4">
    <source>
        <dbReference type="EMBL" id="AZR72146.1"/>
    </source>
</evidence>
<feature type="transmembrane region" description="Helical" evidence="3">
    <location>
        <begin position="110"/>
        <end position="133"/>
    </location>
</feature>
<comment type="similarity">
    <text evidence="2">Belongs to the CDP-alcohol phosphatidyltransferase class-I family.</text>
</comment>
<evidence type="ECO:0008006" key="6">
    <source>
        <dbReference type="Google" id="ProtNLM"/>
    </source>
</evidence>
<keyword evidence="5" id="KW-1185">Reference proteome</keyword>
<accession>A0A3Q9HNK1</accession>
<dbReference type="EMBL" id="CP016379">
    <property type="protein sequence ID" value="AZR72146.1"/>
    <property type="molecule type" value="Genomic_DNA"/>
</dbReference>
<dbReference type="GO" id="GO:0008654">
    <property type="term" value="P:phospholipid biosynthetic process"/>
    <property type="evidence" value="ECO:0007669"/>
    <property type="project" value="InterPro"/>
</dbReference>
<dbReference type="OrthoDB" id="9796672at2"/>
<protein>
    <recommendedName>
        <fullName evidence="6">CDP-alcohol phosphatidyltransferase</fullName>
    </recommendedName>
</protein>
<dbReference type="Pfam" id="PF01066">
    <property type="entry name" value="CDP-OH_P_transf"/>
    <property type="match status" value="1"/>
</dbReference>
<sequence length="204" mass="23213">MLDTHARHLLQPLFDKTAYVLYRIGIKANQLTIMALVIGVGAGVSFYFGHPWLAVVLLWLSGLMDVLDGSLARLGKESSAWGGFMDIIFDRTVETAVIIFYGLVFPDARMGLVVLLSSIVFCISIFLTVGALAEKRGIKEFYHQAGITERTETFIFFTLFFLFPTLRNFWIYLFAILIYFTGGQRFVEAYRLFGKAKSHREERN</sequence>
<evidence type="ECO:0000256" key="1">
    <source>
        <dbReference type="ARBA" id="ARBA00022679"/>
    </source>
</evidence>
<organism evidence="4 5">
    <name type="scientific">Anoxybacter fermentans</name>
    <dbReference type="NCBI Taxonomy" id="1323375"/>
    <lineage>
        <taxon>Bacteria</taxon>
        <taxon>Bacillati</taxon>
        <taxon>Bacillota</taxon>
        <taxon>Clostridia</taxon>
        <taxon>Halanaerobiales</taxon>
        <taxon>Anoxybacter</taxon>
    </lineage>
</organism>
<keyword evidence="3" id="KW-0812">Transmembrane</keyword>
<dbReference type="PROSITE" id="PS00379">
    <property type="entry name" value="CDP_ALCOHOL_P_TRANSF"/>
    <property type="match status" value="1"/>
</dbReference>
<dbReference type="AlphaFoldDB" id="A0A3Q9HNK1"/>
<proteinExistence type="inferred from homology"/>
<evidence type="ECO:0000256" key="3">
    <source>
        <dbReference type="SAM" id="Phobius"/>
    </source>
</evidence>
<feature type="transmembrane region" description="Helical" evidence="3">
    <location>
        <begin position="154"/>
        <end position="180"/>
    </location>
</feature>
<keyword evidence="1 2" id="KW-0808">Transferase</keyword>
<evidence type="ECO:0000256" key="2">
    <source>
        <dbReference type="RuleBase" id="RU003750"/>
    </source>
</evidence>
<name>A0A3Q9HNK1_9FIRM</name>
<keyword evidence="3" id="KW-1133">Transmembrane helix</keyword>
<dbReference type="RefSeq" id="WP_127015474.1">
    <property type="nucleotide sequence ID" value="NZ_CP016379.1"/>
</dbReference>
<evidence type="ECO:0000313" key="5">
    <source>
        <dbReference type="Proteomes" id="UP000267250"/>
    </source>
</evidence>
<dbReference type="GO" id="GO:0016020">
    <property type="term" value="C:membrane"/>
    <property type="evidence" value="ECO:0007669"/>
    <property type="project" value="InterPro"/>
</dbReference>
<dbReference type="InterPro" id="IPR000462">
    <property type="entry name" value="CDP-OH_P_trans"/>
</dbReference>
<dbReference type="Proteomes" id="UP000267250">
    <property type="component" value="Chromosome"/>
</dbReference>
<dbReference type="InterPro" id="IPR048254">
    <property type="entry name" value="CDP_ALCOHOL_P_TRANSF_CS"/>
</dbReference>
<keyword evidence="3" id="KW-0472">Membrane</keyword>
<dbReference type="KEGG" id="aft:BBF96_01290"/>
<dbReference type="GO" id="GO:0016780">
    <property type="term" value="F:phosphotransferase activity, for other substituted phosphate groups"/>
    <property type="evidence" value="ECO:0007669"/>
    <property type="project" value="InterPro"/>
</dbReference>
<reference evidence="4 5" key="1">
    <citation type="submission" date="2016-07" db="EMBL/GenBank/DDBJ databases">
        <title>Genome and transcriptome analysis of iron-reducing fermentative bacteria Anoxybacter fermentans.</title>
        <authorList>
            <person name="Zeng X."/>
            <person name="Shao Z."/>
        </authorList>
    </citation>
    <scope>NUCLEOTIDE SEQUENCE [LARGE SCALE GENOMIC DNA]</scope>
    <source>
        <strain evidence="4 5">DY22613</strain>
    </source>
</reference>
<feature type="transmembrane region" description="Helical" evidence="3">
    <location>
        <begin position="31"/>
        <end position="48"/>
    </location>
</feature>
<gene>
    <name evidence="4" type="ORF">BBF96_01290</name>
</gene>
<dbReference type="InterPro" id="IPR043130">
    <property type="entry name" value="CDP-OH_PTrfase_TM_dom"/>
</dbReference>